<evidence type="ECO:0000259" key="1">
    <source>
        <dbReference type="PROSITE" id="PS51746"/>
    </source>
</evidence>
<dbReference type="PANTHER" id="PTHR13832">
    <property type="entry name" value="PROTEIN PHOSPHATASE 2C"/>
    <property type="match status" value="1"/>
</dbReference>
<dbReference type="InterPro" id="IPR015655">
    <property type="entry name" value="PP2C"/>
</dbReference>
<feature type="domain" description="PPM-type phosphatase" evidence="1">
    <location>
        <begin position="64"/>
        <end position="423"/>
    </location>
</feature>
<dbReference type="EMBL" id="GL377308">
    <property type="protein sequence ID" value="EFI95456.1"/>
    <property type="molecule type" value="Genomic_DNA"/>
</dbReference>
<dbReference type="InterPro" id="IPR001932">
    <property type="entry name" value="PPM-type_phosphatase-like_dom"/>
</dbReference>
<organism evidence="3">
    <name type="scientific">Schizophyllum commune (strain H4-8 / FGSC 9210)</name>
    <name type="common">Split gill fungus</name>
    <dbReference type="NCBI Taxonomy" id="578458"/>
    <lineage>
        <taxon>Eukaryota</taxon>
        <taxon>Fungi</taxon>
        <taxon>Dikarya</taxon>
        <taxon>Basidiomycota</taxon>
        <taxon>Agaricomycotina</taxon>
        <taxon>Agaricomycetes</taxon>
        <taxon>Agaricomycetidae</taxon>
        <taxon>Agaricales</taxon>
        <taxon>Schizophyllaceae</taxon>
        <taxon>Schizophyllum</taxon>
    </lineage>
</organism>
<dbReference type="Pfam" id="PF00481">
    <property type="entry name" value="PP2C"/>
    <property type="match status" value="1"/>
</dbReference>
<dbReference type="Gene3D" id="3.60.40.10">
    <property type="entry name" value="PPM-type phosphatase domain"/>
    <property type="match status" value="1"/>
</dbReference>
<proteinExistence type="predicted"/>
<dbReference type="SUPFAM" id="SSF81606">
    <property type="entry name" value="PP2C-like"/>
    <property type="match status" value="1"/>
</dbReference>
<dbReference type="Proteomes" id="UP000007431">
    <property type="component" value="Unassembled WGS sequence"/>
</dbReference>
<dbReference type="HOGENOM" id="CLU_020130_0_0_1"/>
<dbReference type="PANTHER" id="PTHR13832:SF792">
    <property type="entry name" value="GM14286P"/>
    <property type="match status" value="1"/>
</dbReference>
<gene>
    <name evidence="2" type="ORF">SCHCODRAFT_235727</name>
</gene>
<reference evidence="2 3" key="1">
    <citation type="journal article" date="2010" name="Nat. Biotechnol.">
        <title>Genome sequence of the model mushroom Schizophyllum commune.</title>
        <authorList>
            <person name="Ohm R.A."/>
            <person name="de Jong J.F."/>
            <person name="Lugones L.G."/>
            <person name="Aerts A."/>
            <person name="Kothe E."/>
            <person name="Stajich J.E."/>
            <person name="de Vries R.P."/>
            <person name="Record E."/>
            <person name="Levasseur A."/>
            <person name="Baker S.E."/>
            <person name="Bartholomew K.A."/>
            <person name="Coutinho P.M."/>
            <person name="Erdmann S."/>
            <person name="Fowler T.J."/>
            <person name="Gathman A.C."/>
            <person name="Lombard V."/>
            <person name="Henrissat B."/>
            <person name="Knabe N."/>
            <person name="Kuees U."/>
            <person name="Lilly W.W."/>
            <person name="Lindquist E."/>
            <person name="Lucas S."/>
            <person name="Magnuson J.K."/>
            <person name="Piumi F."/>
            <person name="Raudaskoski M."/>
            <person name="Salamov A."/>
            <person name="Schmutz J."/>
            <person name="Schwarze F.W.M.R."/>
            <person name="vanKuyk P.A."/>
            <person name="Horton J.S."/>
            <person name="Grigoriev I.V."/>
            <person name="Woesten H.A.B."/>
        </authorList>
    </citation>
    <scope>NUCLEOTIDE SEQUENCE [LARGE SCALE GENOMIC DNA]</scope>
    <source>
        <strain evidence="3">H4-8 / FGSC 9210</strain>
    </source>
</reference>
<evidence type="ECO:0000313" key="2">
    <source>
        <dbReference type="EMBL" id="EFI95456.1"/>
    </source>
</evidence>
<dbReference type="eggNOG" id="KOG0700">
    <property type="taxonomic scope" value="Eukaryota"/>
</dbReference>
<dbReference type="AlphaFoldDB" id="D8QAS3"/>
<dbReference type="GO" id="GO:0004722">
    <property type="term" value="F:protein serine/threonine phosphatase activity"/>
    <property type="evidence" value="ECO:0007669"/>
    <property type="project" value="InterPro"/>
</dbReference>
<dbReference type="InterPro" id="IPR036457">
    <property type="entry name" value="PPM-type-like_dom_sf"/>
</dbReference>
<accession>D8QAS3</accession>
<dbReference type="SMART" id="SM00332">
    <property type="entry name" value="PP2Cc"/>
    <property type="match status" value="1"/>
</dbReference>
<dbReference type="InParanoid" id="D8QAS3"/>
<sequence>MLVSLPAASSTENVHALEEVQDFDTTDMGDPEGGTFTYRILPEPILSRELARMAHATTLPSTHTDHVTFQPCSPLEHENEDRLVAEEWDIPGYGSWIFNAVLDGHVNSFTVDYVTQNLPRILRRDLGSALAALRNDAGPDAPYDGVVPRVLQKTIVYVDEQIYYDLVDALPLNWETASPETLVNHFAADTEAYQRAARCLGGCTVVLSLTDPARRLAWVAALGAVVRRSRSTMTGTHVNKLHNARSEEEVAYVRSLHPTELSVISDERVLGYLEPTRGFGDMWLKRPKLAALLMSVNQEWLSTSSLAEYGVQVLHPPYILNTPDVHTIRLDEPNVDEYFLILASDGLGDCDTYVELEPLNLAVAWANVLHAELAKEPTTEINFALSLLRAALGGSDERLVSRNMTVEMDDRWMDDTTIIVQRIQNQSRSRQYK</sequence>
<keyword evidence="3" id="KW-1185">Reference proteome</keyword>
<evidence type="ECO:0000313" key="3">
    <source>
        <dbReference type="Proteomes" id="UP000007431"/>
    </source>
</evidence>
<dbReference type="STRING" id="578458.D8QAS3"/>
<name>D8QAS3_SCHCM</name>
<protein>
    <recommendedName>
        <fullName evidence="1">PPM-type phosphatase domain-containing protein</fullName>
    </recommendedName>
</protein>
<dbReference type="VEuPathDB" id="FungiDB:SCHCODRAFT_02633055"/>
<dbReference type="OMA" id="RWTYRML"/>
<dbReference type="PROSITE" id="PS51746">
    <property type="entry name" value="PPM_2"/>
    <property type="match status" value="1"/>
</dbReference>